<gene>
    <name evidence="2" type="ORF">Uis1B_1656</name>
</gene>
<accession>A0A2N5J8J4</accession>
<dbReference type="Pfam" id="PF13472">
    <property type="entry name" value="Lipase_GDSL_2"/>
    <property type="match status" value="1"/>
</dbReference>
<dbReference type="AlphaFoldDB" id="A0A2N5J8J4"/>
<dbReference type="OrthoDB" id="9804395at2"/>
<protein>
    <submittedName>
        <fullName evidence="2">Lipase</fullName>
    </submittedName>
</protein>
<dbReference type="GO" id="GO:0004622">
    <property type="term" value="F:phosphatidylcholine lysophospholipase activity"/>
    <property type="evidence" value="ECO:0007669"/>
    <property type="project" value="TreeGrafter"/>
</dbReference>
<evidence type="ECO:0000313" key="3">
    <source>
        <dbReference type="Proteomes" id="UP000235050"/>
    </source>
</evidence>
<keyword evidence="3" id="KW-1185">Reference proteome</keyword>
<dbReference type="InterPro" id="IPR013830">
    <property type="entry name" value="SGNH_hydro"/>
</dbReference>
<dbReference type="SUPFAM" id="SSF52266">
    <property type="entry name" value="SGNH hydrolase"/>
    <property type="match status" value="1"/>
</dbReference>
<reference evidence="2 3" key="1">
    <citation type="submission" date="2017-07" db="EMBL/GenBank/DDBJ databases">
        <title>Bifidobacterium novel species.</title>
        <authorList>
            <person name="Lugli G.A."/>
            <person name="Milani C."/>
            <person name="Duranti S."/>
            <person name="Mangifesta M."/>
        </authorList>
    </citation>
    <scope>NUCLEOTIDE SEQUENCE [LARGE SCALE GENOMIC DNA]</scope>
    <source>
        <strain evidence="3">Uis1B</strain>
    </source>
</reference>
<dbReference type="PANTHER" id="PTHR30383:SF5">
    <property type="entry name" value="SGNH HYDROLASE-TYPE ESTERASE DOMAIN-CONTAINING PROTEIN"/>
    <property type="match status" value="1"/>
</dbReference>
<comment type="caution">
    <text evidence="2">The sequence shown here is derived from an EMBL/GenBank/DDBJ whole genome shotgun (WGS) entry which is preliminary data.</text>
</comment>
<dbReference type="Proteomes" id="UP000235050">
    <property type="component" value="Unassembled WGS sequence"/>
</dbReference>
<proteinExistence type="predicted"/>
<dbReference type="PANTHER" id="PTHR30383">
    <property type="entry name" value="THIOESTERASE 1/PROTEASE 1/LYSOPHOSPHOLIPASE L1"/>
    <property type="match status" value="1"/>
</dbReference>
<feature type="domain" description="SGNH hydrolase-type esterase" evidence="1">
    <location>
        <begin position="50"/>
        <end position="223"/>
    </location>
</feature>
<sequence length="241" mass="26726">MNALTRFVAIGEALWAKHHVHLAPEPSGDRFGTVRAGTGADSRPPLRMVAVGDSMVAACGVDDQSMGFVPDLASVFAQRLNRRIDWEAHGRLGATMRRVRYRLLPEVEGHPDLLVVIAGSNDIMARRGIEEWKADLRATLEEARPLSEHIIVFSCGQLYNSPALGATLRQSLKGKVDEQVEASGTICREFGARYVDMAHEDVNADDASFYAADHFHPGEFGYRYMAERSGELLDDWLAERF</sequence>
<evidence type="ECO:0000259" key="1">
    <source>
        <dbReference type="Pfam" id="PF13472"/>
    </source>
</evidence>
<name>A0A2N5J8J4_9BIFI</name>
<dbReference type="InterPro" id="IPR036514">
    <property type="entry name" value="SGNH_hydro_sf"/>
</dbReference>
<dbReference type="Gene3D" id="3.40.50.1110">
    <property type="entry name" value="SGNH hydrolase"/>
    <property type="match status" value="1"/>
</dbReference>
<dbReference type="RefSeq" id="WP_101617401.1">
    <property type="nucleotide sequence ID" value="NZ_NMWU01000029.1"/>
</dbReference>
<evidence type="ECO:0000313" key="2">
    <source>
        <dbReference type="EMBL" id="PLS30511.1"/>
    </source>
</evidence>
<dbReference type="EMBL" id="NMWU01000029">
    <property type="protein sequence ID" value="PLS30511.1"/>
    <property type="molecule type" value="Genomic_DNA"/>
</dbReference>
<organism evidence="2 3">
    <name type="scientific">Bifidobacterium margollesii</name>
    <dbReference type="NCBI Taxonomy" id="2020964"/>
    <lineage>
        <taxon>Bacteria</taxon>
        <taxon>Bacillati</taxon>
        <taxon>Actinomycetota</taxon>
        <taxon>Actinomycetes</taxon>
        <taxon>Bifidobacteriales</taxon>
        <taxon>Bifidobacteriaceae</taxon>
        <taxon>Bifidobacterium</taxon>
    </lineage>
</organism>
<dbReference type="InterPro" id="IPR051532">
    <property type="entry name" value="Ester_Hydrolysis_Enzymes"/>
</dbReference>